<evidence type="ECO:0000313" key="3">
    <source>
        <dbReference type="Proteomes" id="UP000184074"/>
    </source>
</evidence>
<gene>
    <name evidence="2" type="ORF">SAMN05444003_1847</name>
</gene>
<accession>A0A1M5PUK2</accession>
<feature type="transmembrane region" description="Helical" evidence="1">
    <location>
        <begin position="125"/>
        <end position="142"/>
    </location>
</feature>
<keyword evidence="1" id="KW-0472">Membrane</keyword>
<dbReference type="OrthoDB" id="5381474at2"/>
<reference evidence="2 3" key="1">
    <citation type="submission" date="2016-11" db="EMBL/GenBank/DDBJ databases">
        <authorList>
            <person name="Jaros S."/>
            <person name="Januszkiewicz K."/>
            <person name="Wedrychowicz H."/>
        </authorList>
    </citation>
    <scope>NUCLEOTIDE SEQUENCE [LARGE SCALE GENOMIC DNA]</scope>
    <source>
        <strain evidence="2 3">DSM 28715</strain>
    </source>
</reference>
<dbReference type="STRING" id="1508389.SAMN05444003_1847"/>
<dbReference type="RefSeq" id="WP_072900641.1">
    <property type="nucleotide sequence ID" value="NZ_FQXB01000002.1"/>
</dbReference>
<keyword evidence="3" id="KW-1185">Reference proteome</keyword>
<feature type="transmembrane region" description="Helical" evidence="1">
    <location>
        <begin position="73"/>
        <end position="95"/>
    </location>
</feature>
<dbReference type="PANTHER" id="PTHR33979:SF2">
    <property type="entry name" value="PEPTIDASE M50B-LIKE-DOMAIN-CONTAINING PROTEIN"/>
    <property type="match status" value="1"/>
</dbReference>
<evidence type="ECO:0000313" key="2">
    <source>
        <dbReference type="EMBL" id="SHH05276.1"/>
    </source>
</evidence>
<evidence type="ECO:0000256" key="1">
    <source>
        <dbReference type="SAM" id="Phobius"/>
    </source>
</evidence>
<feature type="transmembrane region" description="Helical" evidence="1">
    <location>
        <begin position="102"/>
        <end position="119"/>
    </location>
</feature>
<dbReference type="Pfam" id="PF13398">
    <property type="entry name" value="Peptidase_M50B"/>
    <property type="match status" value="1"/>
</dbReference>
<dbReference type="InterPro" id="IPR049500">
    <property type="entry name" value="Peptidase_M50B-like"/>
</dbReference>
<protein>
    <submittedName>
        <fullName evidence="2">Peptidase M50B-like</fullName>
    </submittedName>
</protein>
<proteinExistence type="predicted"/>
<dbReference type="PANTHER" id="PTHR33979">
    <property type="entry name" value="OS02G0221600 PROTEIN"/>
    <property type="match status" value="1"/>
</dbReference>
<dbReference type="Proteomes" id="UP000184074">
    <property type="component" value="Unassembled WGS sequence"/>
</dbReference>
<dbReference type="AlphaFoldDB" id="A0A1M5PUK2"/>
<keyword evidence="1" id="KW-0812">Transmembrane</keyword>
<organism evidence="2 3">
    <name type="scientific">Cognatiyoonia sediminum</name>
    <dbReference type="NCBI Taxonomy" id="1508389"/>
    <lineage>
        <taxon>Bacteria</taxon>
        <taxon>Pseudomonadati</taxon>
        <taxon>Pseudomonadota</taxon>
        <taxon>Alphaproteobacteria</taxon>
        <taxon>Rhodobacterales</taxon>
        <taxon>Paracoccaceae</taxon>
        <taxon>Cognatiyoonia</taxon>
    </lineage>
</organism>
<keyword evidence="1" id="KW-1133">Transmembrane helix</keyword>
<name>A0A1M5PUK2_9RHOB</name>
<dbReference type="EMBL" id="FQXB01000002">
    <property type="protein sequence ID" value="SHH05276.1"/>
    <property type="molecule type" value="Genomic_DNA"/>
</dbReference>
<feature type="transmembrane region" description="Helical" evidence="1">
    <location>
        <begin position="149"/>
        <end position="167"/>
    </location>
</feature>
<sequence>MQKAKDHWQLGLLLVLVFALWSTPVSIPLKIFVVFLHELSHVIATVLTGGEVLSLSVSADQGGVVWSRGGNRFITLSAGYLGSLLIGLALLLGALKTKIDKILMMGCGVVLLLVAALYVRDSFALLFTCVTGIAMIAVGYFLSYDINDLILRLLGLSSMIYVPFDILSDTILRSGARSDARMLAEEFGGATVMWGGIWLCLSLLAIFYALKIALKEPSNLTWSRN</sequence>
<feature type="transmembrane region" description="Helical" evidence="1">
    <location>
        <begin position="187"/>
        <end position="210"/>
    </location>
</feature>